<sequence>MKSIKDIYKIALEDREPKYALEQWYSRLAEKSVDEIDINDICRMLGQDILVEIAVEKAIEMLKVDPLAGWSYDGQLIELLYSLDDTKLGKSKKTIEDLLHKINENLDENEFICPQDYEEYMVLLRRFQDKLKSN</sequence>
<name>A0A4V2UVR5_9BACL</name>
<dbReference type="Pfam" id="PF18616">
    <property type="entry name" value="CdiI_3"/>
    <property type="match status" value="1"/>
</dbReference>
<dbReference type="Proteomes" id="UP000294937">
    <property type="component" value="Unassembled WGS sequence"/>
</dbReference>
<dbReference type="InterPro" id="IPR040547">
    <property type="entry name" value="CdiI"/>
</dbReference>
<evidence type="ECO:0000313" key="1">
    <source>
        <dbReference type="EMBL" id="TCS96767.1"/>
    </source>
</evidence>
<keyword evidence="2" id="KW-1185">Reference proteome</keyword>
<organism evidence="1 2">
    <name type="scientific">Hazenella coriacea</name>
    <dbReference type="NCBI Taxonomy" id="1179467"/>
    <lineage>
        <taxon>Bacteria</taxon>
        <taxon>Bacillati</taxon>
        <taxon>Bacillota</taxon>
        <taxon>Bacilli</taxon>
        <taxon>Bacillales</taxon>
        <taxon>Thermoactinomycetaceae</taxon>
        <taxon>Hazenella</taxon>
    </lineage>
</organism>
<reference evidence="1 2" key="1">
    <citation type="submission" date="2019-03" db="EMBL/GenBank/DDBJ databases">
        <title>Genomic Encyclopedia of Type Strains, Phase IV (KMG-IV): sequencing the most valuable type-strain genomes for metagenomic binning, comparative biology and taxonomic classification.</title>
        <authorList>
            <person name="Goeker M."/>
        </authorList>
    </citation>
    <scope>NUCLEOTIDE SEQUENCE [LARGE SCALE GENOMIC DNA]</scope>
    <source>
        <strain evidence="1 2">DSM 45707</strain>
    </source>
</reference>
<gene>
    <name evidence="1" type="ORF">EDD58_101408</name>
</gene>
<dbReference type="AlphaFoldDB" id="A0A4V2UVR5"/>
<dbReference type="EMBL" id="SMAG01000001">
    <property type="protein sequence ID" value="TCS96767.1"/>
    <property type="molecule type" value="Genomic_DNA"/>
</dbReference>
<proteinExistence type="predicted"/>
<comment type="caution">
    <text evidence="1">The sequence shown here is derived from an EMBL/GenBank/DDBJ whole genome shotgun (WGS) entry which is preliminary data.</text>
</comment>
<evidence type="ECO:0000313" key="2">
    <source>
        <dbReference type="Proteomes" id="UP000294937"/>
    </source>
</evidence>
<accession>A0A4V2UVR5</accession>
<dbReference type="RefSeq" id="WP_207903232.1">
    <property type="nucleotide sequence ID" value="NZ_SMAG01000001.1"/>
</dbReference>
<protein>
    <submittedName>
        <fullName evidence="1">Uncharacterized protein</fullName>
    </submittedName>
</protein>
<dbReference type="CDD" id="cd20691">
    <property type="entry name" value="CdiI_EC536-like"/>
    <property type="match status" value="1"/>
</dbReference>